<evidence type="ECO:0000313" key="2">
    <source>
        <dbReference type="EMBL" id="ABL78135.1"/>
    </source>
</evidence>
<dbReference type="RefSeq" id="WP_011752400.1">
    <property type="nucleotide sequence ID" value="NC_008698.1"/>
</dbReference>
<keyword evidence="1" id="KW-1133">Transmembrane helix</keyword>
<dbReference type="OrthoDB" id="31566at2157"/>
<dbReference type="HOGENOM" id="CLU_2178024_0_0_2"/>
<feature type="transmembrane region" description="Helical" evidence="1">
    <location>
        <begin position="12"/>
        <end position="33"/>
    </location>
</feature>
<sequence>MFIRREDAVREASSYLVKAILVNSIAVFIPPLYIFFSGHIGPDTIVALAFLAVSIASLLLIYYVRRAVEDYSISSALSVAPLAVALGYVGGLVVTGFLVQKAQKALKTV</sequence>
<organism evidence="2 3">
    <name type="scientific">Thermofilum pendens (strain DSM 2475 / Hrk 5)</name>
    <dbReference type="NCBI Taxonomy" id="368408"/>
    <lineage>
        <taxon>Archaea</taxon>
        <taxon>Thermoproteota</taxon>
        <taxon>Thermoprotei</taxon>
        <taxon>Thermofilales</taxon>
        <taxon>Thermofilaceae</taxon>
        <taxon>Thermofilum</taxon>
    </lineage>
</organism>
<feature type="transmembrane region" description="Helical" evidence="1">
    <location>
        <begin position="76"/>
        <end position="99"/>
    </location>
</feature>
<dbReference type="EnsemblBacteria" id="ABL78135">
    <property type="protein sequence ID" value="ABL78135"/>
    <property type="gene ID" value="Tpen_0733"/>
</dbReference>
<proteinExistence type="predicted"/>
<dbReference type="KEGG" id="tpe:Tpen_0733"/>
<protein>
    <submittedName>
        <fullName evidence="2">Uncharacterized protein</fullName>
    </submittedName>
</protein>
<dbReference type="STRING" id="368408.Tpen_0733"/>
<reference evidence="3" key="1">
    <citation type="journal article" date="2008" name="J. Bacteriol.">
        <title>Genome sequence of Thermofilum pendens reveals an exceptional loss of biosynthetic pathways without genome reduction.</title>
        <authorList>
            <person name="Anderson I."/>
            <person name="Rodriguez J."/>
            <person name="Susanti D."/>
            <person name="Porat I."/>
            <person name="Reich C."/>
            <person name="Ulrich L.E."/>
            <person name="Elkins J.G."/>
            <person name="Mavromatis K."/>
            <person name="Lykidis A."/>
            <person name="Kim E."/>
            <person name="Thompson L.S."/>
            <person name="Nolan M."/>
            <person name="Land M."/>
            <person name="Copeland A."/>
            <person name="Lapidus A."/>
            <person name="Lucas S."/>
            <person name="Detter C."/>
            <person name="Zhulin I.B."/>
            <person name="Olsen G.J."/>
            <person name="Whitman W."/>
            <person name="Mukhopadhyay B."/>
            <person name="Bristow J."/>
            <person name="Kyrpides N."/>
        </authorList>
    </citation>
    <scope>NUCLEOTIDE SEQUENCE [LARGE SCALE GENOMIC DNA]</scope>
    <source>
        <strain evidence="3">DSM 2475 / Hrk 5</strain>
    </source>
</reference>
<dbReference type="eggNOG" id="arCOG15003">
    <property type="taxonomic scope" value="Archaea"/>
</dbReference>
<name>A1RY55_THEPD</name>
<accession>A1RY55</accession>
<evidence type="ECO:0000256" key="1">
    <source>
        <dbReference type="SAM" id="Phobius"/>
    </source>
</evidence>
<dbReference type="Proteomes" id="UP000000641">
    <property type="component" value="Chromosome"/>
</dbReference>
<feature type="transmembrane region" description="Helical" evidence="1">
    <location>
        <begin position="45"/>
        <end position="64"/>
    </location>
</feature>
<evidence type="ECO:0000313" key="3">
    <source>
        <dbReference type="Proteomes" id="UP000000641"/>
    </source>
</evidence>
<keyword evidence="1" id="KW-0472">Membrane</keyword>
<dbReference type="AlphaFoldDB" id="A1RY55"/>
<dbReference type="EMBL" id="CP000505">
    <property type="protein sequence ID" value="ABL78135.1"/>
    <property type="molecule type" value="Genomic_DNA"/>
</dbReference>
<dbReference type="GeneID" id="4600853"/>
<keyword evidence="1" id="KW-0812">Transmembrane</keyword>
<keyword evidence="3" id="KW-1185">Reference proteome</keyword>
<gene>
    <name evidence="2" type="ordered locus">Tpen_0733</name>
</gene>